<evidence type="ECO:0000313" key="2">
    <source>
        <dbReference type="WBParaSite" id="SMUV_0000616101-mRNA-1"/>
    </source>
</evidence>
<keyword evidence="1" id="KW-1185">Reference proteome</keyword>
<dbReference type="Proteomes" id="UP000046393">
    <property type="component" value="Unplaced"/>
</dbReference>
<evidence type="ECO:0000313" key="1">
    <source>
        <dbReference type="Proteomes" id="UP000046393"/>
    </source>
</evidence>
<dbReference type="WBParaSite" id="SMUV_0000616101-mRNA-1">
    <property type="protein sequence ID" value="SMUV_0000616101-mRNA-1"/>
    <property type="gene ID" value="SMUV_0000616101"/>
</dbReference>
<protein>
    <submittedName>
        <fullName evidence="2">Apple domain-containing protein</fullName>
    </submittedName>
</protein>
<accession>A0A0N5ANH5</accession>
<proteinExistence type="predicted"/>
<dbReference type="AlphaFoldDB" id="A0A0N5ANH5"/>
<name>A0A0N5ANH5_9BILA</name>
<sequence>MDEKIYSICEEYFECEAIAKLQDRLCVGNSLNPYWLPTASDDKCYLKLKNDYIHSRLRVAMIQMDGFKANQKKKTS</sequence>
<organism evidence="1 2">
    <name type="scientific">Syphacia muris</name>
    <dbReference type="NCBI Taxonomy" id="451379"/>
    <lineage>
        <taxon>Eukaryota</taxon>
        <taxon>Metazoa</taxon>
        <taxon>Ecdysozoa</taxon>
        <taxon>Nematoda</taxon>
        <taxon>Chromadorea</taxon>
        <taxon>Rhabditida</taxon>
        <taxon>Spirurina</taxon>
        <taxon>Oxyuridomorpha</taxon>
        <taxon>Oxyuroidea</taxon>
        <taxon>Oxyuridae</taxon>
        <taxon>Syphacia</taxon>
    </lineage>
</organism>
<reference evidence="2" key="1">
    <citation type="submission" date="2017-02" db="UniProtKB">
        <authorList>
            <consortium name="WormBaseParasite"/>
        </authorList>
    </citation>
    <scope>IDENTIFICATION</scope>
</reference>